<comment type="similarity">
    <text evidence="2">Belongs to the YkuD family.</text>
</comment>
<evidence type="ECO:0000313" key="10">
    <source>
        <dbReference type="Proteomes" id="UP000246058"/>
    </source>
</evidence>
<evidence type="ECO:0000256" key="5">
    <source>
        <dbReference type="ARBA" id="ARBA00022984"/>
    </source>
</evidence>
<keyword evidence="3" id="KW-0808">Transferase</keyword>
<dbReference type="Pfam" id="PF03734">
    <property type="entry name" value="YkuD"/>
    <property type="match status" value="1"/>
</dbReference>
<proteinExistence type="inferred from homology"/>
<dbReference type="OrthoDB" id="9804204at2"/>
<dbReference type="GO" id="GO:0016740">
    <property type="term" value="F:transferase activity"/>
    <property type="evidence" value="ECO:0007669"/>
    <property type="project" value="UniProtKB-KW"/>
</dbReference>
<dbReference type="InterPro" id="IPR038063">
    <property type="entry name" value="Transpep_catalytic_dom"/>
</dbReference>
<dbReference type="InterPro" id="IPR005490">
    <property type="entry name" value="LD_TPept_cat_dom"/>
</dbReference>
<feature type="domain" description="L,D-TPase catalytic" evidence="8">
    <location>
        <begin position="8"/>
        <end position="188"/>
    </location>
</feature>
<evidence type="ECO:0000256" key="7">
    <source>
        <dbReference type="PROSITE-ProRule" id="PRU01373"/>
    </source>
</evidence>
<dbReference type="GO" id="GO:0008360">
    <property type="term" value="P:regulation of cell shape"/>
    <property type="evidence" value="ECO:0007669"/>
    <property type="project" value="UniProtKB-UniRule"/>
</dbReference>
<keyword evidence="10" id="KW-1185">Reference proteome</keyword>
<feature type="active site" description="Nucleophile" evidence="7">
    <location>
        <position position="164"/>
    </location>
</feature>
<dbReference type="PANTHER" id="PTHR38589">
    <property type="entry name" value="BLR0621 PROTEIN"/>
    <property type="match status" value="1"/>
</dbReference>
<dbReference type="AlphaFoldDB" id="A0A2U8VMU4"/>
<dbReference type="EMBL" id="CP029551">
    <property type="protein sequence ID" value="AWN34934.1"/>
    <property type="molecule type" value="Genomic_DNA"/>
</dbReference>
<evidence type="ECO:0000313" key="9">
    <source>
        <dbReference type="EMBL" id="AWN34934.1"/>
    </source>
</evidence>
<organism evidence="9 10">
    <name type="scientific">Methylobacterium radiodurans</name>
    <dbReference type="NCBI Taxonomy" id="2202828"/>
    <lineage>
        <taxon>Bacteria</taxon>
        <taxon>Pseudomonadati</taxon>
        <taxon>Pseudomonadota</taxon>
        <taxon>Alphaproteobacteria</taxon>
        <taxon>Hyphomicrobiales</taxon>
        <taxon>Methylobacteriaceae</taxon>
        <taxon>Methylobacterium</taxon>
    </lineage>
</organism>
<comment type="pathway">
    <text evidence="1 7">Cell wall biogenesis; peptidoglycan biosynthesis.</text>
</comment>
<reference evidence="9 10" key="1">
    <citation type="submission" date="2018-05" db="EMBL/GenBank/DDBJ databases">
        <title>Complete Genome Sequence of Methylobacterium sp. 17Sr1-43.</title>
        <authorList>
            <person name="Srinivasan S."/>
        </authorList>
    </citation>
    <scope>NUCLEOTIDE SEQUENCE [LARGE SCALE GENOMIC DNA]</scope>
    <source>
        <strain evidence="9 10">17Sr1-43</strain>
    </source>
</reference>
<dbReference type="KEGG" id="meti:DK427_03575"/>
<accession>A0A2U8VMU4</accession>
<keyword evidence="4 7" id="KW-0133">Cell shape</keyword>
<keyword evidence="6 7" id="KW-0961">Cell wall biogenesis/degradation</keyword>
<evidence type="ECO:0000259" key="8">
    <source>
        <dbReference type="PROSITE" id="PS52029"/>
    </source>
</evidence>
<sequence>MKPTRPARAPTVSTTLRTLRVRAGSGDRRRGQILVPGGAIPCALGAAGIVRAKREGDGGSPRGSFRLLGGAYRHDRLGLRPVTALKLRRTGPQDGWCDDPRDRRYNRPIRLPAPGVNHERMWRDDGLYDVVIDLDYNRGPIRPRRGSAIFLHVARPGFRPTEGCVALRLPDLLRLLRRVGPHTRLRIV</sequence>
<dbReference type="Proteomes" id="UP000246058">
    <property type="component" value="Chromosome"/>
</dbReference>
<dbReference type="PROSITE" id="PS52029">
    <property type="entry name" value="LD_TPASE"/>
    <property type="match status" value="1"/>
</dbReference>
<evidence type="ECO:0000256" key="4">
    <source>
        <dbReference type="ARBA" id="ARBA00022960"/>
    </source>
</evidence>
<dbReference type="RefSeq" id="WP_109950066.1">
    <property type="nucleotide sequence ID" value="NZ_CP029551.1"/>
</dbReference>
<evidence type="ECO:0000256" key="1">
    <source>
        <dbReference type="ARBA" id="ARBA00004752"/>
    </source>
</evidence>
<dbReference type="GO" id="GO:0009252">
    <property type="term" value="P:peptidoglycan biosynthetic process"/>
    <property type="evidence" value="ECO:0007669"/>
    <property type="project" value="UniProtKB-UniPathway"/>
</dbReference>
<name>A0A2U8VMU4_9HYPH</name>
<evidence type="ECO:0000256" key="3">
    <source>
        <dbReference type="ARBA" id="ARBA00022679"/>
    </source>
</evidence>
<protein>
    <submittedName>
        <fullName evidence="9">L,D-transpeptidase catalytic domain protein</fullName>
    </submittedName>
</protein>
<dbReference type="GO" id="GO:0071555">
    <property type="term" value="P:cell wall organization"/>
    <property type="evidence" value="ECO:0007669"/>
    <property type="project" value="UniProtKB-UniRule"/>
</dbReference>
<gene>
    <name evidence="9" type="ORF">DK427_03575</name>
</gene>
<evidence type="ECO:0000256" key="2">
    <source>
        <dbReference type="ARBA" id="ARBA00005992"/>
    </source>
</evidence>
<keyword evidence="5 7" id="KW-0573">Peptidoglycan synthesis</keyword>
<dbReference type="PANTHER" id="PTHR38589:SF1">
    <property type="entry name" value="BLR0621 PROTEIN"/>
    <property type="match status" value="1"/>
</dbReference>
<dbReference type="UniPathway" id="UPA00219"/>
<dbReference type="SUPFAM" id="SSF141523">
    <property type="entry name" value="L,D-transpeptidase catalytic domain-like"/>
    <property type="match status" value="1"/>
</dbReference>
<feature type="active site" description="Proton donor/acceptor" evidence="7">
    <location>
        <position position="152"/>
    </location>
</feature>
<evidence type="ECO:0000256" key="6">
    <source>
        <dbReference type="ARBA" id="ARBA00023316"/>
    </source>
</evidence>
<dbReference type="GO" id="GO:0004180">
    <property type="term" value="F:carboxypeptidase activity"/>
    <property type="evidence" value="ECO:0007669"/>
    <property type="project" value="UniProtKB-ARBA"/>
</dbReference>